<reference evidence="1" key="1">
    <citation type="submission" date="2021-08" db="EMBL/GenBank/DDBJ databases">
        <title>The first chromosome-level gecko genome reveals the dynamic sex chromosomes of Neotropical dwarf geckos (Sphaerodactylidae: Sphaerodactylus).</title>
        <authorList>
            <person name="Pinto B.J."/>
            <person name="Keating S.E."/>
            <person name="Gamble T."/>
        </authorList>
    </citation>
    <scope>NUCLEOTIDE SEQUENCE</scope>
    <source>
        <strain evidence="1">TG3544</strain>
    </source>
</reference>
<protein>
    <submittedName>
        <fullName evidence="1">Uncharacterized protein</fullName>
    </submittedName>
</protein>
<organism evidence="1 2">
    <name type="scientific">Sphaerodactylus townsendi</name>
    <dbReference type="NCBI Taxonomy" id="933632"/>
    <lineage>
        <taxon>Eukaryota</taxon>
        <taxon>Metazoa</taxon>
        <taxon>Chordata</taxon>
        <taxon>Craniata</taxon>
        <taxon>Vertebrata</taxon>
        <taxon>Euteleostomi</taxon>
        <taxon>Lepidosauria</taxon>
        <taxon>Squamata</taxon>
        <taxon>Bifurcata</taxon>
        <taxon>Gekkota</taxon>
        <taxon>Sphaerodactylidae</taxon>
        <taxon>Sphaerodactylus</taxon>
    </lineage>
</organism>
<gene>
    <name evidence="1" type="ORF">K3G42_010603</name>
</gene>
<evidence type="ECO:0000313" key="2">
    <source>
        <dbReference type="Proteomes" id="UP000827872"/>
    </source>
</evidence>
<comment type="caution">
    <text evidence="1">The sequence shown here is derived from an EMBL/GenBank/DDBJ whole genome shotgun (WGS) entry which is preliminary data.</text>
</comment>
<keyword evidence="2" id="KW-1185">Reference proteome</keyword>
<name>A0ACB8EVU5_9SAUR</name>
<proteinExistence type="predicted"/>
<sequence>MPVPLDSAGTESQLSQTPLPVPAFFHEAECSFSIKKTHRPLCYTLPPRPRHKSTLTVSRVFSDRRLQPWTQPHPRRVSFHGEQRQPPSLHGRPYDASKKELFFRQCFQQLSRLGRGSFGEVYKILLAQHFTRVSGFLDSIPSDERRSLWKATRAGEGDRQRKLAEVRKHERVGHHPNCVSFVQAWEERGQLYIQTELCPGSLLQYCEQHGPLPEWQVQAFLWDLLQGLQHLHSRNLLHMDVKPANIFLSSNNVCKLGDFGLMLELDSGDLNDAQEGDPRYMAPELLRGEYTKAADVFSLGMTILEIACNMELPNGGEAWQQLRQGYLPPEFTAGLSDELQTLLAAMLEPNHHLRPSVEALLSSTLMQKAERRRKVTLLVQAGIQQGVSMCQTLVRFVQWLWGTMCSPAHWLLFWHRNVPVTPPHSPFAFLMEDSSLSSDWGEENDDDESLGEDVFEISEASEHHSRICPVELRSADKLPSSPVLNICPNVGSTSTPRHPSPQQTGGRKNSSQTFQGSPNLSRINWASPSRSFTSSHLPVSSLRRTLSFDDEEDYEEQRDQWEGVAAQCSSQYSAFEPKSLLGMFEDSAATEQKCQS</sequence>
<dbReference type="Proteomes" id="UP000827872">
    <property type="component" value="Linkage Group LG15"/>
</dbReference>
<accession>A0ACB8EVU5</accession>
<evidence type="ECO:0000313" key="1">
    <source>
        <dbReference type="EMBL" id="KAH7996736.1"/>
    </source>
</evidence>
<dbReference type="EMBL" id="CM037628">
    <property type="protein sequence ID" value="KAH7996736.1"/>
    <property type="molecule type" value="Genomic_DNA"/>
</dbReference>